<dbReference type="GO" id="GO:0006520">
    <property type="term" value="P:amino acid metabolic process"/>
    <property type="evidence" value="ECO:0007669"/>
    <property type="project" value="InterPro"/>
</dbReference>
<evidence type="ECO:0000256" key="4">
    <source>
        <dbReference type="ARBA" id="ARBA00022898"/>
    </source>
</evidence>
<dbReference type="Gene3D" id="3.90.1150.10">
    <property type="entry name" value="Aspartate Aminotransferase, domain 1"/>
    <property type="match status" value="1"/>
</dbReference>
<organism evidence="6">
    <name type="scientific">mine drainage metagenome</name>
    <dbReference type="NCBI Taxonomy" id="410659"/>
    <lineage>
        <taxon>unclassified sequences</taxon>
        <taxon>metagenomes</taxon>
        <taxon>ecological metagenomes</taxon>
    </lineage>
</organism>
<keyword evidence="3" id="KW-0210">Decarboxylase</keyword>
<gene>
    <name evidence="6" type="ORF">CARN4_1756</name>
</gene>
<dbReference type="GO" id="GO:0016831">
    <property type="term" value="F:carboxy-lyase activity"/>
    <property type="evidence" value="ECO:0007669"/>
    <property type="project" value="UniProtKB-KW"/>
</dbReference>
<dbReference type="Gene3D" id="3.40.640.10">
    <property type="entry name" value="Type I PLP-dependent aspartate aminotransferase-like (Major domain)"/>
    <property type="match status" value="1"/>
</dbReference>
<dbReference type="Pfam" id="PF00282">
    <property type="entry name" value="Pyridoxal_deC"/>
    <property type="match status" value="1"/>
</dbReference>
<dbReference type="EMBL" id="CABO01000017">
    <property type="protein sequence ID" value="CBI01322.1"/>
    <property type="molecule type" value="Genomic_DNA"/>
</dbReference>
<sequence length="480" mass="52853">MLDPRDWEAFRAAGHRALDDAIDFLRDVRERPAWQEMPESAKERLREALPREPSEFSEVYRTFVETILPYTGGNIHPRFFGWVQGTGTPSGAIAEMLAATMNANVGGRNHGAVYVERQVIAWSRDLFGFPQESTGVLTTGASEANLIGVLVARTRALGSEVREHGIDPQRARITGYASAATHACVRRAFEIAGIGSEALRILPTDTRQRIDTNALLERIASDRASGSLPFLIVANAGTVDVGAIDPLDELATIARSEACHLHVDGAFGALAMLSETLRERLRGIERADSIAFDFHKWAHAPYDVGCVLVRDGEAHRATFASEGPYLTRMTRGLASATPWYTDYIPELSRSFRALKVWFTLKEHGADRIAAAIERNVEQASALGATIDADPRFELLAPVRLNVVCFRYRPHGLDEAELDAFNDELVIRVQESGIAVVSSTSIGGKRALRACFVNHRTTEEDLRILLDGIRGLGERLARERG</sequence>
<dbReference type="InterPro" id="IPR010977">
    <property type="entry name" value="Aromatic_deC"/>
</dbReference>
<dbReference type="InterPro" id="IPR015422">
    <property type="entry name" value="PyrdxlP-dep_Trfase_small"/>
</dbReference>
<dbReference type="Gene3D" id="1.20.1340.10">
    <property type="entry name" value="dopa decarboxylase, N-terminal domain"/>
    <property type="match status" value="1"/>
</dbReference>
<dbReference type="AlphaFoldDB" id="E6Q2B2"/>
<evidence type="ECO:0000256" key="1">
    <source>
        <dbReference type="ARBA" id="ARBA00001933"/>
    </source>
</evidence>
<comment type="similarity">
    <text evidence="2">Belongs to the group II decarboxylase family.</text>
</comment>
<evidence type="ECO:0000313" key="6">
    <source>
        <dbReference type="EMBL" id="CBI01322.1"/>
    </source>
</evidence>
<dbReference type="PANTHER" id="PTHR11999:SF70">
    <property type="entry name" value="MIP05841P"/>
    <property type="match status" value="1"/>
</dbReference>
<dbReference type="GO" id="GO:0030170">
    <property type="term" value="F:pyridoxal phosphate binding"/>
    <property type="evidence" value="ECO:0007669"/>
    <property type="project" value="InterPro"/>
</dbReference>
<reference evidence="6" key="1">
    <citation type="submission" date="2009-10" db="EMBL/GenBank/DDBJ databases">
        <title>Diversity of trophic interactions inside an arsenic-rich microbial ecosystem.</title>
        <authorList>
            <person name="Bertin P.N."/>
            <person name="Heinrich-Salmeron A."/>
            <person name="Pelletier E."/>
            <person name="Goulhen-Chollet F."/>
            <person name="Arsene-Ploetze F."/>
            <person name="Gallien S."/>
            <person name="Calteau A."/>
            <person name="Vallenet D."/>
            <person name="Casiot C."/>
            <person name="Chane-Woon-Ming B."/>
            <person name="Giloteaux L."/>
            <person name="Barakat M."/>
            <person name="Bonnefoy V."/>
            <person name="Bruneel O."/>
            <person name="Chandler M."/>
            <person name="Cleiss J."/>
            <person name="Duran R."/>
            <person name="Elbaz-Poulichet F."/>
            <person name="Fonknechten N."/>
            <person name="Lauga B."/>
            <person name="Mornico D."/>
            <person name="Ortet P."/>
            <person name="Schaeffer C."/>
            <person name="Siguier P."/>
            <person name="Alexander Thil Smith A."/>
            <person name="Van Dorsselaer A."/>
            <person name="Weissenbach J."/>
            <person name="Medigue C."/>
            <person name="Le Paslier D."/>
        </authorList>
    </citation>
    <scope>NUCLEOTIDE SEQUENCE</scope>
</reference>
<dbReference type="PRINTS" id="PR00800">
    <property type="entry name" value="YHDCRBOXLASE"/>
</dbReference>
<proteinExistence type="inferred from homology"/>
<dbReference type="PANTHER" id="PTHR11999">
    <property type="entry name" value="GROUP II PYRIDOXAL-5-PHOSPHATE DECARBOXYLASE"/>
    <property type="match status" value="1"/>
</dbReference>
<protein>
    <submittedName>
        <fullName evidence="6">Pyridoxal-dependent decarboxylase</fullName>
    </submittedName>
</protein>
<dbReference type="InterPro" id="IPR002129">
    <property type="entry name" value="PyrdxlP-dep_de-COase"/>
</dbReference>
<comment type="caution">
    <text evidence="6">The sequence shown here is derived from an EMBL/GenBank/DDBJ whole genome shotgun (WGS) entry which is preliminary data.</text>
</comment>
<name>E6Q2B2_9ZZZZ</name>
<evidence type="ECO:0000256" key="2">
    <source>
        <dbReference type="ARBA" id="ARBA00009533"/>
    </source>
</evidence>
<dbReference type="GO" id="GO:0019752">
    <property type="term" value="P:carboxylic acid metabolic process"/>
    <property type="evidence" value="ECO:0007669"/>
    <property type="project" value="InterPro"/>
</dbReference>
<keyword evidence="5" id="KW-0456">Lyase</keyword>
<dbReference type="SUPFAM" id="SSF53383">
    <property type="entry name" value="PLP-dependent transferases"/>
    <property type="match status" value="1"/>
</dbReference>
<accession>E6Q2B2</accession>
<evidence type="ECO:0000256" key="3">
    <source>
        <dbReference type="ARBA" id="ARBA00022793"/>
    </source>
</evidence>
<evidence type="ECO:0000256" key="5">
    <source>
        <dbReference type="ARBA" id="ARBA00023239"/>
    </source>
</evidence>
<dbReference type="InterPro" id="IPR015421">
    <property type="entry name" value="PyrdxlP-dep_Trfase_major"/>
</dbReference>
<keyword evidence="4" id="KW-0663">Pyridoxal phosphate</keyword>
<comment type="cofactor">
    <cofactor evidence="1">
        <name>pyridoxal 5'-phosphate</name>
        <dbReference type="ChEBI" id="CHEBI:597326"/>
    </cofactor>
</comment>
<dbReference type="InterPro" id="IPR015424">
    <property type="entry name" value="PyrdxlP-dep_Trfase"/>
</dbReference>